<evidence type="ECO:0000313" key="9">
    <source>
        <dbReference type="Proteomes" id="UP000193560"/>
    </source>
</evidence>
<dbReference type="STRING" id="90262.A0A1X2IKW2"/>
<dbReference type="InterPro" id="IPR015943">
    <property type="entry name" value="WD40/YVTN_repeat-like_dom_sf"/>
</dbReference>
<dbReference type="Gene3D" id="2.130.10.10">
    <property type="entry name" value="YVTN repeat-like/Quinoprotein amine dehydrogenase"/>
    <property type="match status" value="1"/>
</dbReference>
<evidence type="ECO:0000256" key="5">
    <source>
        <dbReference type="ARBA" id="ARBA00023242"/>
    </source>
</evidence>
<feature type="domain" description="Histone-binding protein RBBP4-like N-terminal" evidence="7">
    <location>
        <begin position="20"/>
        <end position="88"/>
    </location>
</feature>
<dbReference type="InterPro" id="IPR020472">
    <property type="entry name" value="WD40_PAC1"/>
</dbReference>
<keyword evidence="5" id="KW-0539">Nucleus</keyword>
<dbReference type="InterPro" id="IPR022052">
    <property type="entry name" value="Histone-bd_RBBP4-like_N"/>
</dbReference>
<evidence type="ECO:0000256" key="4">
    <source>
        <dbReference type="ARBA" id="ARBA00022853"/>
    </source>
</evidence>
<dbReference type="PROSITE" id="PS00678">
    <property type="entry name" value="WD_REPEATS_1"/>
    <property type="match status" value="1"/>
</dbReference>
<dbReference type="PRINTS" id="PR00320">
    <property type="entry name" value="GPROTEINBRPT"/>
</dbReference>
<proteinExistence type="predicted"/>
<dbReference type="Proteomes" id="UP000193560">
    <property type="component" value="Unassembled WGS sequence"/>
</dbReference>
<dbReference type="InterPro" id="IPR050459">
    <property type="entry name" value="WD_repeat_RBAP46/RBAP48/MSI1"/>
</dbReference>
<evidence type="ECO:0000256" key="3">
    <source>
        <dbReference type="ARBA" id="ARBA00022737"/>
    </source>
</evidence>
<feature type="repeat" description="WD" evidence="6">
    <location>
        <begin position="252"/>
        <end position="294"/>
    </location>
</feature>
<dbReference type="SMART" id="SM00320">
    <property type="entry name" value="WD40"/>
    <property type="match status" value="6"/>
</dbReference>
<name>A0A1X2IKW2_9FUNG</name>
<keyword evidence="3" id="KW-0677">Repeat</keyword>
<feature type="repeat" description="WD" evidence="6">
    <location>
        <begin position="156"/>
        <end position="192"/>
    </location>
</feature>
<dbReference type="PANTHER" id="PTHR22850">
    <property type="entry name" value="WD40 REPEAT FAMILY"/>
    <property type="match status" value="1"/>
</dbReference>
<organism evidence="8 9">
    <name type="scientific">Absidia repens</name>
    <dbReference type="NCBI Taxonomy" id="90262"/>
    <lineage>
        <taxon>Eukaryota</taxon>
        <taxon>Fungi</taxon>
        <taxon>Fungi incertae sedis</taxon>
        <taxon>Mucoromycota</taxon>
        <taxon>Mucoromycotina</taxon>
        <taxon>Mucoromycetes</taxon>
        <taxon>Mucorales</taxon>
        <taxon>Cunninghamellaceae</taxon>
        <taxon>Absidia</taxon>
    </lineage>
</organism>
<dbReference type="GO" id="GO:0005634">
    <property type="term" value="C:nucleus"/>
    <property type="evidence" value="ECO:0007669"/>
    <property type="project" value="UniProtKB-SubCell"/>
</dbReference>
<dbReference type="PROSITE" id="PS50082">
    <property type="entry name" value="WD_REPEATS_2"/>
    <property type="match status" value="5"/>
</dbReference>
<comment type="subcellular location">
    <subcellularLocation>
        <location evidence="1">Nucleus</location>
    </subcellularLocation>
</comment>
<comment type="caution">
    <text evidence="8">The sequence shown here is derived from an EMBL/GenBank/DDBJ whole genome shotgun (WGS) entry which is preliminary data.</text>
</comment>
<dbReference type="PROSITE" id="PS50294">
    <property type="entry name" value="WD_REPEATS_REGION"/>
    <property type="match status" value="3"/>
</dbReference>
<dbReference type="GO" id="GO:0006325">
    <property type="term" value="P:chromatin organization"/>
    <property type="evidence" value="ECO:0007669"/>
    <property type="project" value="UniProtKB-KW"/>
</dbReference>
<gene>
    <name evidence="8" type="ORF">BCR42DRAFT_489806</name>
</gene>
<keyword evidence="4" id="KW-0156">Chromatin regulator</keyword>
<protein>
    <submittedName>
        <fullName evidence="8">Multicopy suppressor of IRA1</fullName>
    </submittedName>
</protein>
<keyword evidence="9" id="KW-1185">Reference proteome</keyword>
<evidence type="ECO:0000313" key="8">
    <source>
        <dbReference type="EMBL" id="ORZ18442.1"/>
    </source>
</evidence>
<dbReference type="InterPro" id="IPR036322">
    <property type="entry name" value="WD40_repeat_dom_sf"/>
</dbReference>
<dbReference type="InterPro" id="IPR001680">
    <property type="entry name" value="WD40_rpt"/>
</dbReference>
<feature type="repeat" description="WD" evidence="6">
    <location>
        <begin position="353"/>
        <end position="395"/>
    </location>
</feature>
<dbReference type="EMBL" id="MCGE01000008">
    <property type="protein sequence ID" value="ORZ18442.1"/>
    <property type="molecule type" value="Genomic_DNA"/>
</dbReference>
<feature type="repeat" description="WD" evidence="6">
    <location>
        <begin position="208"/>
        <end position="250"/>
    </location>
</feature>
<dbReference type="SUPFAM" id="SSF50978">
    <property type="entry name" value="WD40 repeat-like"/>
    <property type="match status" value="1"/>
</dbReference>
<reference evidence="8 9" key="1">
    <citation type="submission" date="2016-07" db="EMBL/GenBank/DDBJ databases">
        <title>Pervasive Adenine N6-methylation of Active Genes in Fungi.</title>
        <authorList>
            <consortium name="DOE Joint Genome Institute"/>
            <person name="Mondo S.J."/>
            <person name="Dannebaum R.O."/>
            <person name="Kuo R.C."/>
            <person name="Labutti K."/>
            <person name="Haridas S."/>
            <person name="Kuo A."/>
            <person name="Salamov A."/>
            <person name="Ahrendt S.R."/>
            <person name="Lipzen A."/>
            <person name="Sullivan W."/>
            <person name="Andreopoulos W.B."/>
            <person name="Clum A."/>
            <person name="Lindquist E."/>
            <person name="Daum C."/>
            <person name="Ramamoorthy G.K."/>
            <person name="Gryganskyi A."/>
            <person name="Culley D."/>
            <person name="Magnuson J.K."/>
            <person name="James T.Y."/>
            <person name="O'Malley M.A."/>
            <person name="Stajich J.E."/>
            <person name="Spatafora J.W."/>
            <person name="Visel A."/>
            <person name="Grigoriev I.V."/>
        </authorList>
    </citation>
    <scope>NUCLEOTIDE SEQUENCE [LARGE SCALE GENOMIC DNA]</scope>
    <source>
        <strain evidence="8 9">NRRL 1336</strain>
    </source>
</reference>
<evidence type="ECO:0000259" key="7">
    <source>
        <dbReference type="Pfam" id="PF12265"/>
    </source>
</evidence>
<evidence type="ECO:0000256" key="6">
    <source>
        <dbReference type="PROSITE-ProRule" id="PRU00221"/>
    </source>
</evidence>
<accession>A0A1X2IKW2</accession>
<feature type="repeat" description="WD" evidence="6">
    <location>
        <begin position="296"/>
        <end position="338"/>
    </location>
</feature>
<evidence type="ECO:0000256" key="1">
    <source>
        <dbReference type="ARBA" id="ARBA00004123"/>
    </source>
</evidence>
<dbReference type="Pfam" id="PF00400">
    <property type="entry name" value="WD40"/>
    <property type="match status" value="5"/>
</dbReference>
<dbReference type="OrthoDB" id="427795at2759"/>
<evidence type="ECO:0000256" key="2">
    <source>
        <dbReference type="ARBA" id="ARBA00022574"/>
    </source>
</evidence>
<dbReference type="InterPro" id="IPR019775">
    <property type="entry name" value="WD40_repeat_CS"/>
</dbReference>
<keyword evidence="2 6" id="KW-0853">WD repeat</keyword>
<dbReference type="AlphaFoldDB" id="A0A1X2IKW2"/>
<sequence>MAESVCDSTEASNEQQQINEEYQLWKKTAPMLYETVVTHNLTWPTLTCQWTPNVSRGKDYTTQELLIGTHTNDQEMNYTQFLSVDLPHQDKATAANAPKARMSLSQEKLEHPGEVNRARYQPSHPNIIATKTRDGPVLLFDRSNPATTSGTPLLRLTGHSKEGYGMAWNPHSGKSNHLLSAGFDNLVCHWDIGSTLGNDGTLAPFQTYDAHTDCVEDVSWNATNDCVFASVADDMKLMLWDSRTGSRPTQKIQAHQAEINTVAFHPHQDWMIATGSSDKTIGLFDIRKLETKLHSFEIHDGEVHQIAWSPHDESILASAATDRKIMIWDLRRIGEEQTPEDAEDGPPELMFVHNGHTSRISEFDWHPLEPWMIASAAEDNIVQVWQLSRNVYASRNSIDISVADLE</sequence>
<dbReference type="Pfam" id="PF12265">
    <property type="entry name" value="CAF1C_H4-bd"/>
    <property type="match status" value="1"/>
</dbReference>